<keyword evidence="2" id="KW-1133">Transmembrane helix</keyword>
<feature type="compositionally biased region" description="Basic and acidic residues" evidence="1">
    <location>
        <begin position="1"/>
        <end position="12"/>
    </location>
</feature>
<evidence type="ECO:0000313" key="4">
    <source>
        <dbReference type="Proteomes" id="UP000530514"/>
    </source>
</evidence>
<dbReference type="Proteomes" id="UP000530514">
    <property type="component" value="Unassembled WGS sequence"/>
</dbReference>
<comment type="caution">
    <text evidence="3">The sequence shown here is derived from an EMBL/GenBank/DDBJ whole genome shotgun (WGS) entry which is preliminary data.</text>
</comment>
<dbReference type="RefSeq" id="WP_033101701.1">
    <property type="nucleotide sequence ID" value="NZ_JACEIP010000024.1"/>
</dbReference>
<protein>
    <submittedName>
        <fullName evidence="3">DUF308 domain-containing protein</fullName>
    </submittedName>
</protein>
<keyword evidence="2" id="KW-0812">Transmembrane</keyword>
<dbReference type="PANTHER" id="PTHR40040">
    <property type="entry name" value="SMALL HYDROPHOBIC PROTEIN-RELATED"/>
    <property type="match status" value="1"/>
</dbReference>
<sequence length="122" mass="13396">MAKDKKLNKEEENQNEPNVANRPDDEETAAELSPNPTFASEDNDRDDQRGARTENGGMGLGIAALVLSVLAFFFWPFVLSIAGIVVGAFAVRRKSTLGWWAIAVGIVALILAFVLFPFRLIF</sequence>
<keyword evidence="2" id="KW-0472">Membrane</keyword>
<evidence type="ECO:0000256" key="2">
    <source>
        <dbReference type="SAM" id="Phobius"/>
    </source>
</evidence>
<dbReference type="EMBL" id="JACEIP010000024">
    <property type="protein sequence ID" value="MBA4543918.1"/>
    <property type="molecule type" value="Genomic_DNA"/>
</dbReference>
<feature type="transmembrane region" description="Helical" evidence="2">
    <location>
        <begin position="97"/>
        <end position="118"/>
    </location>
</feature>
<feature type="transmembrane region" description="Helical" evidence="2">
    <location>
        <begin position="58"/>
        <end position="91"/>
    </location>
</feature>
<dbReference type="OrthoDB" id="2943217at2"/>
<dbReference type="InterPro" id="IPR055338">
    <property type="entry name" value="YqfX-like"/>
</dbReference>
<reference evidence="3 4" key="1">
    <citation type="submission" date="2020-07" db="EMBL/GenBank/DDBJ databases">
        <authorList>
            <person name="Feng H."/>
        </authorList>
    </citation>
    <scope>NUCLEOTIDE SEQUENCE [LARGE SCALE GENOMIC DNA]</scope>
    <source>
        <strain evidence="4">s-11</strain>
    </source>
</reference>
<accession>A0A7W1XC41</accession>
<evidence type="ECO:0000313" key="3">
    <source>
        <dbReference type="EMBL" id="MBA4543918.1"/>
    </source>
</evidence>
<gene>
    <name evidence="3" type="ORF">H1164_13580</name>
</gene>
<organism evidence="3 4">
    <name type="scientific">Thermoactinomyces daqus</name>
    <dbReference type="NCBI Taxonomy" id="1329516"/>
    <lineage>
        <taxon>Bacteria</taxon>
        <taxon>Bacillati</taxon>
        <taxon>Bacillota</taxon>
        <taxon>Bacilli</taxon>
        <taxon>Bacillales</taxon>
        <taxon>Thermoactinomycetaceae</taxon>
        <taxon>Thermoactinomyces</taxon>
    </lineage>
</organism>
<feature type="region of interest" description="Disordered" evidence="1">
    <location>
        <begin position="1"/>
        <end position="53"/>
    </location>
</feature>
<dbReference type="AlphaFoldDB" id="A0A7W1XC41"/>
<name>A0A7W1XC41_9BACL</name>
<evidence type="ECO:0000256" key="1">
    <source>
        <dbReference type="SAM" id="MobiDB-lite"/>
    </source>
</evidence>
<keyword evidence="4" id="KW-1185">Reference proteome</keyword>
<dbReference type="PANTHER" id="PTHR40040:SF1">
    <property type="entry name" value="MEMBRANE PROTEIN"/>
    <property type="match status" value="1"/>
</dbReference>
<proteinExistence type="predicted"/>